<evidence type="ECO:0000256" key="9">
    <source>
        <dbReference type="HAMAP-Rule" id="MF_00087"/>
    </source>
</evidence>
<dbReference type="OrthoDB" id="110209at2"/>
<feature type="binding site" evidence="9 11">
    <location>
        <begin position="53"/>
        <end position="56"/>
    </location>
    <ligand>
        <name>substrate</name>
    </ligand>
</feature>
<dbReference type="PANTHER" id="PTHR43013:SF1">
    <property type="entry name" value="GLUTAMYL-TRNA REDUCTASE"/>
    <property type="match status" value="1"/>
</dbReference>
<dbReference type="SUPFAM" id="SSF51735">
    <property type="entry name" value="NAD(P)-binding Rossmann-fold domains"/>
    <property type="match status" value="1"/>
</dbReference>
<dbReference type="InterPro" id="IPR036291">
    <property type="entry name" value="NAD(P)-bd_dom_sf"/>
</dbReference>
<dbReference type="InterPro" id="IPR018214">
    <property type="entry name" value="GluRdtase_CS"/>
</dbReference>
<gene>
    <name evidence="9" type="primary">hemA</name>
    <name evidence="18" type="ORF">FQB35_05230</name>
</gene>
<dbReference type="InterPro" id="IPR015896">
    <property type="entry name" value="4pyrrol_synth_GluRdtase_dimer"/>
</dbReference>
<evidence type="ECO:0000256" key="12">
    <source>
        <dbReference type="PIRSR" id="PIRSR000445-3"/>
    </source>
</evidence>
<keyword evidence="19" id="KW-1185">Reference proteome</keyword>
<dbReference type="InterPro" id="IPR036343">
    <property type="entry name" value="GluRdtase_N_sf"/>
</dbReference>
<feature type="binding site" evidence="9 11">
    <location>
        <begin position="118"/>
        <end position="120"/>
    </location>
    <ligand>
        <name>substrate</name>
    </ligand>
</feature>
<evidence type="ECO:0000259" key="16">
    <source>
        <dbReference type="Pfam" id="PF01488"/>
    </source>
</evidence>
<evidence type="ECO:0000256" key="2">
    <source>
        <dbReference type="ARBA" id="ARBA00005916"/>
    </source>
</evidence>
<dbReference type="GO" id="GO:0019353">
    <property type="term" value="P:protoporphyrinogen IX biosynthetic process from glutamate"/>
    <property type="evidence" value="ECO:0007669"/>
    <property type="project" value="TreeGrafter"/>
</dbReference>
<reference evidence="18 19" key="1">
    <citation type="submission" date="2019-07" db="EMBL/GenBank/DDBJ databases">
        <title>Complete genome of Crassaminicella thermophila SY095.</title>
        <authorList>
            <person name="Li X."/>
        </authorList>
    </citation>
    <scope>NUCLEOTIDE SEQUENCE [LARGE SCALE GENOMIC DNA]</scope>
    <source>
        <strain evidence="18 19">SY095</strain>
    </source>
</reference>
<dbReference type="HAMAP" id="MF_00087">
    <property type="entry name" value="Glu_tRNA_reductase"/>
    <property type="match status" value="1"/>
</dbReference>
<comment type="domain">
    <text evidence="9">Possesses an unusual extended V-shaped dimeric structure with each monomer consisting of three distinct domains arranged along a curved 'spinal' alpha-helix. The N-terminal catalytic domain specifically recognizes the glutamate moiety of the substrate. The second domain is the NADPH-binding domain, and the third C-terminal domain is responsible for dimerization.</text>
</comment>
<dbReference type="Gene3D" id="3.40.50.720">
    <property type="entry name" value="NAD(P)-binding Rossmann-like Domain"/>
    <property type="match status" value="1"/>
</dbReference>
<comment type="subunit">
    <text evidence="9">Homodimer.</text>
</comment>
<evidence type="ECO:0000256" key="8">
    <source>
        <dbReference type="ARBA" id="ARBA00068659"/>
    </source>
</evidence>
<evidence type="ECO:0000256" key="1">
    <source>
        <dbReference type="ARBA" id="ARBA00005059"/>
    </source>
</evidence>
<evidence type="ECO:0000256" key="4">
    <source>
        <dbReference type="ARBA" id="ARBA00022857"/>
    </source>
</evidence>
<evidence type="ECO:0000256" key="6">
    <source>
        <dbReference type="ARBA" id="ARBA00023244"/>
    </source>
</evidence>
<feature type="binding site" evidence="9 11">
    <location>
        <position position="113"/>
    </location>
    <ligand>
        <name>substrate</name>
    </ligand>
</feature>
<proteinExistence type="inferred from homology"/>
<dbReference type="PROSITE" id="PS00747">
    <property type="entry name" value="GLUTR"/>
    <property type="match status" value="1"/>
</dbReference>
<dbReference type="CDD" id="cd05213">
    <property type="entry name" value="NAD_bind_Glutamyl_tRNA_reduct"/>
    <property type="match status" value="1"/>
</dbReference>
<evidence type="ECO:0000256" key="10">
    <source>
        <dbReference type="PIRSR" id="PIRSR000445-1"/>
    </source>
</evidence>
<dbReference type="InterPro" id="IPR006151">
    <property type="entry name" value="Shikm_DH/Glu-tRNA_Rdtase"/>
</dbReference>
<dbReference type="Pfam" id="PF01488">
    <property type="entry name" value="Shikimate_DH"/>
    <property type="match status" value="1"/>
</dbReference>
<dbReference type="EMBL" id="CP042243">
    <property type="protein sequence ID" value="QEK11817.1"/>
    <property type="molecule type" value="Genomic_DNA"/>
</dbReference>
<dbReference type="Pfam" id="PF00745">
    <property type="entry name" value="GlutR_dimer"/>
    <property type="match status" value="1"/>
</dbReference>
<protein>
    <recommendedName>
        <fullName evidence="8 9">Glutamyl-tRNA reductase</fullName>
        <shortName evidence="9">GluTR</shortName>
        <ecNumber evidence="3 9">1.2.1.70</ecNumber>
    </recommendedName>
</protein>
<organism evidence="18 19">
    <name type="scientific">Crassaminicella thermophila</name>
    <dbReference type="NCBI Taxonomy" id="2599308"/>
    <lineage>
        <taxon>Bacteria</taxon>
        <taxon>Bacillati</taxon>
        <taxon>Bacillota</taxon>
        <taxon>Clostridia</taxon>
        <taxon>Eubacteriales</taxon>
        <taxon>Clostridiaceae</taxon>
        <taxon>Crassaminicella</taxon>
    </lineage>
</organism>
<dbReference type="EC" id="1.2.1.70" evidence="3 9"/>
<dbReference type="PIRSF" id="PIRSF000445">
    <property type="entry name" value="4pyrrol_synth_GluRdtase"/>
    <property type="match status" value="1"/>
</dbReference>
<dbReference type="GO" id="GO:0050661">
    <property type="term" value="F:NADP binding"/>
    <property type="evidence" value="ECO:0007669"/>
    <property type="project" value="InterPro"/>
</dbReference>
<feature type="active site" description="Nucleophile" evidence="9 10">
    <location>
        <position position="54"/>
    </location>
</feature>
<dbReference type="GO" id="GO:0008883">
    <property type="term" value="F:glutamyl-tRNA reductase activity"/>
    <property type="evidence" value="ECO:0007669"/>
    <property type="project" value="UniProtKB-UniRule"/>
</dbReference>
<comment type="function">
    <text evidence="9">Catalyzes the NADPH-dependent reduction of glutamyl-tRNA(Glu) to glutamate 1-semialdehyde (GSA).</text>
</comment>
<feature type="binding site" evidence="9 11">
    <location>
        <position position="124"/>
    </location>
    <ligand>
        <name>substrate</name>
    </ligand>
</feature>
<comment type="catalytic activity">
    <reaction evidence="7 9 14">
        <text>(S)-4-amino-5-oxopentanoate + tRNA(Glu) + NADP(+) = L-glutamyl-tRNA(Glu) + NADPH + H(+)</text>
        <dbReference type="Rhea" id="RHEA:12344"/>
        <dbReference type="Rhea" id="RHEA-COMP:9663"/>
        <dbReference type="Rhea" id="RHEA-COMP:9680"/>
        <dbReference type="ChEBI" id="CHEBI:15378"/>
        <dbReference type="ChEBI" id="CHEBI:57501"/>
        <dbReference type="ChEBI" id="CHEBI:57783"/>
        <dbReference type="ChEBI" id="CHEBI:58349"/>
        <dbReference type="ChEBI" id="CHEBI:78442"/>
        <dbReference type="ChEBI" id="CHEBI:78520"/>
        <dbReference type="EC" id="1.2.1.70"/>
    </reaction>
</comment>
<dbReference type="Pfam" id="PF05201">
    <property type="entry name" value="GlutR_N"/>
    <property type="match status" value="1"/>
</dbReference>
<keyword evidence="4 9" id="KW-0521">NADP</keyword>
<dbReference type="Gene3D" id="3.30.460.30">
    <property type="entry name" value="Glutamyl-tRNA reductase, N-terminal domain"/>
    <property type="match status" value="1"/>
</dbReference>
<comment type="similarity">
    <text evidence="2 9 14">Belongs to the glutamyl-tRNA reductase family.</text>
</comment>
<dbReference type="NCBIfam" id="TIGR01035">
    <property type="entry name" value="hemA"/>
    <property type="match status" value="1"/>
</dbReference>
<dbReference type="AlphaFoldDB" id="A0A5C0SD53"/>
<feature type="binding site" evidence="9 12">
    <location>
        <begin position="193"/>
        <end position="198"/>
    </location>
    <ligand>
        <name>NADP(+)</name>
        <dbReference type="ChEBI" id="CHEBI:58349"/>
    </ligand>
</feature>
<dbReference type="UniPathway" id="UPA00251">
    <property type="reaction ID" value="UER00316"/>
</dbReference>
<dbReference type="SUPFAM" id="SSF69075">
    <property type="entry name" value="Glutamyl tRNA-reductase dimerization domain"/>
    <property type="match status" value="1"/>
</dbReference>
<feature type="site" description="Important for activity" evidence="9 13">
    <location>
        <position position="103"/>
    </location>
</feature>
<feature type="domain" description="Tetrapyrrole biosynthesis glutamyl-tRNA reductase dimerisation" evidence="15">
    <location>
        <begin position="324"/>
        <end position="421"/>
    </location>
</feature>
<dbReference type="InterPro" id="IPR036453">
    <property type="entry name" value="GluRdtase_dimer_dom_sf"/>
</dbReference>
<evidence type="ECO:0000256" key="11">
    <source>
        <dbReference type="PIRSR" id="PIRSR000445-2"/>
    </source>
</evidence>
<keyword evidence="5 9" id="KW-0560">Oxidoreductase</keyword>
<evidence type="ECO:0000256" key="14">
    <source>
        <dbReference type="RuleBase" id="RU000584"/>
    </source>
</evidence>
<feature type="domain" description="Glutamyl-tRNA reductase N-terminal" evidence="17">
    <location>
        <begin position="10"/>
        <end position="160"/>
    </location>
</feature>
<keyword evidence="6 9" id="KW-0627">Porphyrin biosynthesis</keyword>
<dbReference type="InterPro" id="IPR000343">
    <property type="entry name" value="4pyrrol_synth_GluRdtase"/>
</dbReference>
<dbReference type="Proteomes" id="UP000324646">
    <property type="component" value="Chromosome"/>
</dbReference>
<dbReference type="PANTHER" id="PTHR43013">
    <property type="entry name" value="GLUTAMYL-TRNA REDUCTASE"/>
    <property type="match status" value="1"/>
</dbReference>
<name>A0A5C0SD53_CRATE</name>
<dbReference type="KEGG" id="crs:FQB35_05230"/>
<evidence type="ECO:0000259" key="17">
    <source>
        <dbReference type="Pfam" id="PF05201"/>
    </source>
</evidence>
<evidence type="ECO:0000256" key="5">
    <source>
        <dbReference type="ARBA" id="ARBA00023002"/>
    </source>
</evidence>
<dbReference type="FunFam" id="3.30.460.30:FF:000001">
    <property type="entry name" value="Glutamyl-tRNA reductase"/>
    <property type="match status" value="1"/>
</dbReference>
<evidence type="ECO:0000256" key="13">
    <source>
        <dbReference type="PIRSR" id="PIRSR000445-4"/>
    </source>
</evidence>
<feature type="domain" description="Quinate/shikimate 5-dehydrogenase/glutamyl-tRNA reductase" evidence="16">
    <location>
        <begin position="177"/>
        <end position="309"/>
    </location>
</feature>
<evidence type="ECO:0000256" key="7">
    <source>
        <dbReference type="ARBA" id="ARBA00047464"/>
    </source>
</evidence>
<evidence type="ECO:0000313" key="18">
    <source>
        <dbReference type="EMBL" id="QEK11817.1"/>
    </source>
</evidence>
<evidence type="ECO:0000259" key="15">
    <source>
        <dbReference type="Pfam" id="PF00745"/>
    </source>
</evidence>
<evidence type="ECO:0000313" key="19">
    <source>
        <dbReference type="Proteomes" id="UP000324646"/>
    </source>
</evidence>
<evidence type="ECO:0000256" key="3">
    <source>
        <dbReference type="ARBA" id="ARBA00012970"/>
    </source>
</evidence>
<dbReference type="SUPFAM" id="SSF69742">
    <property type="entry name" value="Glutamyl tRNA-reductase catalytic, N-terminal domain"/>
    <property type="match status" value="1"/>
</dbReference>
<sequence length="436" mass="49921">MRRKMEIVVIGINHKNSPLEIREKVSFSKSNLEKAYALLKRNAYIDEVVILSTCNRSEITAVVTDVDKGISSLKTFYSHFFYLENTLLEKHFFINVSDHAVKHVFQLAAGLESLVLGEDQILGQVRQAHSYALEIGMTGKILNKLYREAITTAKRIKRETAISQNSLSISSIAVKFVEQIFGDLTNKKVLVIGVGKMSRIAIENLIYKGVKEIYVTNRTVGHAIDLSERYKEIRVIEFQERYKMIPNIDIIITSTSAPHYVLKKEEVKKYHCKGDKLCIVDIAVPRDVDPEIGKLQGVSLYALDELKRVSIENMESRLEAAKEAIEMIIEECIKFENWYNCLPVFPVIEEIQDHSLEILEEEMESLMKRLDKVSTKDKELIEIVMRSLTKKLIKRPILNLKRAGEDRKGKLYAKIASELFGMNAYSCKKDWGQKNA</sequence>
<dbReference type="InterPro" id="IPR015895">
    <property type="entry name" value="4pyrrol_synth_GluRdtase_N"/>
</dbReference>
<comment type="pathway">
    <text evidence="1 9 14">Porphyrin-containing compound metabolism; protoporphyrin-IX biosynthesis; 5-aminolevulinate from L-glutamyl-tRNA(Glu): step 1/2.</text>
</comment>
<dbReference type="FunFam" id="3.40.50.720:FF:000031">
    <property type="entry name" value="Glutamyl-tRNA reductase"/>
    <property type="match status" value="1"/>
</dbReference>
<comment type="miscellaneous">
    <text evidence="9">During catalysis, the active site Cys acts as a nucleophile attacking the alpha-carbonyl group of tRNA-bound glutamate with the formation of a thioester intermediate between enzyme and glutamate, and the concomitant release of tRNA(Glu). The thioester intermediate is finally reduced by direct hydride transfer from NADPH, to form the product GSA.</text>
</comment>
<accession>A0A5C0SD53</accession>